<organism evidence="13 14">
    <name type="scientific">Paenibacillus psychroresistens</name>
    <dbReference type="NCBI Taxonomy" id="1778678"/>
    <lineage>
        <taxon>Bacteria</taxon>
        <taxon>Bacillati</taxon>
        <taxon>Bacillota</taxon>
        <taxon>Bacilli</taxon>
        <taxon>Bacillales</taxon>
        <taxon>Paenibacillaceae</taxon>
        <taxon>Paenibacillus</taxon>
    </lineage>
</organism>
<evidence type="ECO:0000256" key="9">
    <source>
        <dbReference type="ARBA" id="ARBA00023159"/>
    </source>
</evidence>
<evidence type="ECO:0000256" key="5">
    <source>
        <dbReference type="ARBA" id="ARBA00022763"/>
    </source>
</evidence>
<dbReference type="OrthoDB" id="9802228at2"/>
<dbReference type="Gene3D" id="3.40.10.10">
    <property type="entry name" value="DNA Methylphosphotriester Repair Domain"/>
    <property type="match status" value="1"/>
</dbReference>
<reference evidence="14" key="1">
    <citation type="submission" date="2018-11" db="EMBL/GenBank/DDBJ databases">
        <title>Complete genome sequence of Paenibacillus sp. ML311-T8.</title>
        <authorList>
            <person name="Nam Y.-D."/>
            <person name="Kang J."/>
            <person name="Chung W.-H."/>
            <person name="Park Y.S."/>
        </authorList>
    </citation>
    <scope>NUCLEOTIDE SEQUENCE [LARGE SCALE GENOMIC DNA]</scope>
    <source>
        <strain evidence="14">ML311-T8</strain>
    </source>
</reference>
<dbReference type="PROSITE" id="PS00041">
    <property type="entry name" value="HTH_ARAC_FAMILY_1"/>
    <property type="match status" value="1"/>
</dbReference>
<evidence type="ECO:0000256" key="10">
    <source>
        <dbReference type="ARBA" id="ARBA00023163"/>
    </source>
</evidence>
<dbReference type="GO" id="GO:0043565">
    <property type="term" value="F:sequence-specific DNA binding"/>
    <property type="evidence" value="ECO:0007669"/>
    <property type="project" value="InterPro"/>
</dbReference>
<dbReference type="Gene3D" id="1.10.10.60">
    <property type="entry name" value="Homeodomain-like"/>
    <property type="match status" value="2"/>
</dbReference>
<dbReference type="KEGG" id="ppsc:EHS13_04980"/>
<dbReference type="PANTHER" id="PTHR43280:SF28">
    <property type="entry name" value="HTH-TYPE TRANSCRIPTIONAL ACTIVATOR RHAS"/>
    <property type="match status" value="1"/>
</dbReference>
<evidence type="ECO:0000256" key="3">
    <source>
        <dbReference type="ARBA" id="ARBA00022679"/>
    </source>
</evidence>
<evidence type="ECO:0000259" key="12">
    <source>
        <dbReference type="PROSITE" id="PS01124"/>
    </source>
</evidence>
<keyword evidence="5" id="KW-0227">DNA damage</keyword>
<dbReference type="RefSeq" id="WP_155699306.1">
    <property type="nucleotide sequence ID" value="NZ_CP034235.1"/>
</dbReference>
<protein>
    <submittedName>
        <fullName evidence="13">Methylphosphotriester-DNA--protein-cysteine methyltransferase family protein</fullName>
    </submittedName>
</protein>
<dbReference type="GO" id="GO:0008270">
    <property type="term" value="F:zinc ion binding"/>
    <property type="evidence" value="ECO:0007669"/>
    <property type="project" value="InterPro"/>
</dbReference>
<proteinExistence type="predicted"/>
<keyword evidence="4" id="KW-0479">Metal-binding</keyword>
<evidence type="ECO:0000256" key="6">
    <source>
        <dbReference type="ARBA" id="ARBA00022833"/>
    </source>
</evidence>
<dbReference type="Pfam" id="PF12833">
    <property type="entry name" value="HTH_18"/>
    <property type="match status" value="1"/>
</dbReference>
<accession>A0A6B8RF02</accession>
<keyword evidence="11" id="KW-0234">DNA repair</keyword>
<sequence>MSNQKLSEEIWHAIATNNPIFDGKIYYGVQTTRIFCRPSCKSRIPLKEHVHIFNHIDQALAENFRPCKRCKPDGLKQPNEEWITQIIEWIEAHYMETLTLDKLAELFHGSPYHLHRTFKRIKGLTPSEYIQKIRMEKAMQLLKTTQQNVMEIGVAVGIPNAAHFATLFQKNAGLSPSKYRHSS</sequence>
<evidence type="ECO:0000256" key="1">
    <source>
        <dbReference type="ARBA" id="ARBA00001947"/>
    </source>
</evidence>
<evidence type="ECO:0000256" key="4">
    <source>
        <dbReference type="ARBA" id="ARBA00022723"/>
    </source>
</evidence>
<dbReference type="Proteomes" id="UP000426246">
    <property type="component" value="Chromosome"/>
</dbReference>
<dbReference type="EMBL" id="CP034235">
    <property type="protein sequence ID" value="QGQ94304.1"/>
    <property type="molecule type" value="Genomic_DNA"/>
</dbReference>
<feature type="domain" description="HTH araC/xylS-type" evidence="12">
    <location>
        <begin position="84"/>
        <end position="182"/>
    </location>
</feature>
<dbReference type="GO" id="GO:0032259">
    <property type="term" value="P:methylation"/>
    <property type="evidence" value="ECO:0007669"/>
    <property type="project" value="UniProtKB-KW"/>
</dbReference>
<evidence type="ECO:0000256" key="11">
    <source>
        <dbReference type="ARBA" id="ARBA00023204"/>
    </source>
</evidence>
<dbReference type="SMART" id="SM00342">
    <property type="entry name" value="HTH_ARAC"/>
    <property type="match status" value="1"/>
</dbReference>
<evidence type="ECO:0000313" key="13">
    <source>
        <dbReference type="EMBL" id="QGQ94304.1"/>
    </source>
</evidence>
<comment type="cofactor">
    <cofactor evidence="1">
        <name>Zn(2+)</name>
        <dbReference type="ChEBI" id="CHEBI:29105"/>
    </cofactor>
</comment>
<keyword evidence="2 13" id="KW-0489">Methyltransferase</keyword>
<keyword evidence="9" id="KW-0010">Activator</keyword>
<keyword evidence="10" id="KW-0804">Transcription</keyword>
<dbReference type="Pfam" id="PF02805">
    <property type="entry name" value="Ada_Zn_binding"/>
    <property type="match status" value="1"/>
</dbReference>
<dbReference type="InterPro" id="IPR018062">
    <property type="entry name" value="HTH_AraC-typ_CS"/>
</dbReference>
<evidence type="ECO:0000256" key="8">
    <source>
        <dbReference type="ARBA" id="ARBA00023125"/>
    </source>
</evidence>
<evidence type="ECO:0000256" key="2">
    <source>
        <dbReference type="ARBA" id="ARBA00022603"/>
    </source>
</evidence>
<keyword evidence="6" id="KW-0862">Zinc</keyword>
<dbReference type="SUPFAM" id="SSF57884">
    <property type="entry name" value="Ada DNA repair protein, N-terminal domain (N-Ada 10)"/>
    <property type="match status" value="1"/>
</dbReference>
<dbReference type="AlphaFoldDB" id="A0A6B8RF02"/>
<evidence type="ECO:0000256" key="7">
    <source>
        <dbReference type="ARBA" id="ARBA00023015"/>
    </source>
</evidence>
<keyword evidence="7" id="KW-0805">Transcription regulation</keyword>
<keyword evidence="14" id="KW-1185">Reference proteome</keyword>
<dbReference type="PIRSF" id="PIRSF000408">
    <property type="entry name" value="Alkyltransferas_AdaA"/>
    <property type="match status" value="1"/>
</dbReference>
<dbReference type="PANTHER" id="PTHR43280">
    <property type="entry name" value="ARAC-FAMILY TRANSCRIPTIONAL REGULATOR"/>
    <property type="match status" value="1"/>
</dbReference>
<dbReference type="InterPro" id="IPR004026">
    <property type="entry name" value="Ada_DNA_repair_Zn-bd"/>
</dbReference>
<dbReference type="InterPro" id="IPR016220">
    <property type="entry name" value="Me-P-triester_DNA_alkyl-Trfase"/>
</dbReference>
<name>A0A6B8RF02_9BACL</name>
<keyword evidence="8" id="KW-0238">DNA-binding</keyword>
<dbReference type="GO" id="GO:0008168">
    <property type="term" value="F:methyltransferase activity"/>
    <property type="evidence" value="ECO:0007669"/>
    <property type="project" value="UniProtKB-KW"/>
</dbReference>
<evidence type="ECO:0000313" key="14">
    <source>
        <dbReference type="Proteomes" id="UP000426246"/>
    </source>
</evidence>
<dbReference type="InterPro" id="IPR009057">
    <property type="entry name" value="Homeodomain-like_sf"/>
</dbReference>
<dbReference type="SUPFAM" id="SSF46689">
    <property type="entry name" value="Homeodomain-like"/>
    <property type="match status" value="2"/>
</dbReference>
<dbReference type="InterPro" id="IPR018060">
    <property type="entry name" value="HTH_AraC"/>
</dbReference>
<dbReference type="GO" id="GO:0006281">
    <property type="term" value="P:DNA repair"/>
    <property type="evidence" value="ECO:0007669"/>
    <property type="project" value="UniProtKB-KW"/>
</dbReference>
<dbReference type="GO" id="GO:0003700">
    <property type="term" value="F:DNA-binding transcription factor activity"/>
    <property type="evidence" value="ECO:0007669"/>
    <property type="project" value="InterPro"/>
</dbReference>
<keyword evidence="3 13" id="KW-0808">Transferase</keyword>
<dbReference type="PROSITE" id="PS01124">
    <property type="entry name" value="HTH_ARAC_FAMILY_2"/>
    <property type="match status" value="1"/>
</dbReference>
<gene>
    <name evidence="13" type="ORF">EHS13_04980</name>
</gene>
<dbReference type="InterPro" id="IPR035451">
    <property type="entry name" value="Ada-like_dom_sf"/>
</dbReference>